<evidence type="ECO:0000313" key="3">
    <source>
        <dbReference type="Proteomes" id="UP000281553"/>
    </source>
</evidence>
<gene>
    <name evidence="2" type="ORF">DILT_LOCUS13395</name>
</gene>
<name>A0A3P7LR73_DIBLA</name>
<accession>A0A3P7LR73</accession>
<feature type="compositionally biased region" description="Polar residues" evidence="1">
    <location>
        <begin position="1"/>
        <end position="11"/>
    </location>
</feature>
<evidence type="ECO:0000313" key="2">
    <source>
        <dbReference type="EMBL" id="VDN19334.1"/>
    </source>
</evidence>
<keyword evidence="3" id="KW-1185">Reference proteome</keyword>
<dbReference type="Proteomes" id="UP000281553">
    <property type="component" value="Unassembled WGS sequence"/>
</dbReference>
<feature type="region of interest" description="Disordered" evidence="1">
    <location>
        <begin position="62"/>
        <end position="92"/>
    </location>
</feature>
<proteinExistence type="predicted"/>
<reference evidence="2 3" key="1">
    <citation type="submission" date="2018-11" db="EMBL/GenBank/DDBJ databases">
        <authorList>
            <consortium name="Pathogen Informatics"/>
        </authorList>
    </citation>
    <scope>NUCLEOTIDE SEQUENCE [LARGE SCALE GENOMIC DNA]</scope>
</reference>
<dbReference type="AlphaFoldDB" id="A0A3P7LR73"/>
<evidence type="ECO:0000256" key="1">
    <source>
        <dbReference type="SAM" id="MobiDB-lite"/>
    </source>
</evidence>
<dbReference type="EMBL" id="UYRU01070116">
    <property type="protein sequence ID" value="VDN19334.1"/>
    <property type="molecule type" value="Genomic_DNA"/>
</dbReference>
<protein>
    <submittedName>
        <fullName evidence="2">Uncharacterized protein</fullName>
    </submittedName>
</protein>
<sequence length="92" mass="9964">MTPQSDPTAAVQNPIRPKSGVSLPLYTLLETLAIPADQSAPALNPAASLEVPLSEQVPGPALVDLKPPTTFRTNNARQIPQRIQVDPRQKRY</sequence>
<feature type="region of interest" description="Disordered" evidence="1">
    <location>
        <begin position="1"/>
        <end position="20"/>
    </location>
</feature>
<organism evidence="2 3">
    <name type="scientific">Dibothriocephalus latus</name>
    <name type="common">Fish tapeworm</name>
    <name type="synonym">Diphyllobothrium latum</name>
    <dbReference type="NCBI Taxonomy" id="60516"/>
    <lineage>
        <taxon>Eukaryota</taxon>
        <taxon>Metazoa</taxon>
        <taxon>Spiralia</taxon>
        <taxon>Lophotrochozoa</taxon>
        <taxon>Platyhelminthes</taxon>
        <taxon>Cestoda</taxon>
        <taxon>Eucestoda</taxon>
        <taxon>Diphyllobothriidea</taxon>
        <taxon>Diphyllobothriidae</taxon>
        <taxon>Dibothriocephalus</taxon>
    </lineage>
</organism>